<feature type="chain" id="PRO_5025482888" description="3-keto-alpha-glucoside-1,2-lyase/3-keto-2-hydroxy-glucal hydratase domain-containing protein" evidence="1">
    <location>
        <begin position="22"/>
        <end position="305"/>
    </location>
</feature>
<dbReference type="RefSeq" id="WP_136060710.1">
    <property type="nucleotide sequence ID" value="NZ_CAAHFH010000001.1"/>
</dbReference>
<name>A0A6C2UGJ2_9BACT</name>
<dbReference type="Gene3D" id="2.60.120.560">
    <property type="entry name" value="Exo-inulinase, domain 1"/>
    <property type="match status" value="1"/>
</dbReference>
<organism evidence="3 4">
    <name type="scientific">Pontiella sulfatireligans</name>
    <dbReference type="NCBI Taxonomy" id="2750658"/>
    <lineage>
        <taxon>Bacteria</taxon>
        <taxon>Pseudomonadati</taxon>
        <taxon>Kiritimatiellota</taxon>
        <taxon>Kiritimatiellia</taxon>
        <taxon>Kiritimatiellales</taxon>
        <taxon>Pontiellaceae</taxon>
        <taxon>Pontiella</taxon>
    </lineage>
</organism>
<feature type="signal peptide" evidence="1">
    <location>
        <begin position="1"/>
        <end position="21"/>
    </location>
</feature>
<dbReference type="Pfam" id="PF06439">
    <property type="entry name" value="3keto-disac_hyd"/>
    <property type="match status" value="1"/>
</dbReference>
<feature type="domain" description="3-keto-alpha-glucoside-1,2-lyase/3-keto-2-hydroxy-glucal hydratase" evidence="2">
    <location>
        <begin position="141"/>
        <end position="301"/>
    </location>
</feature>
<evidence type="ECO:0000313" key="4">
    <source>
        <dbReference type="Proteomes" id="UP000346198"/>
    </source>
</evidence>
<keyword evidence="4" id="KW-1185">Reference proteome</keyword>
<accession>A0A6C2UGJ2</accession>
<dbReference type="GO" id="GO:0016787">
    <property type="term" value="F:hydrolase activity"/>
    <property type="evidence" value="ECO:0007669"/>
    <property type="project" value="InterPro"/>
</dbReference>
<sequence>MKSLILTLSICSVLMTSAAKPGPTPVYMSEAEAAGVVPNFKLIGEYLAKSGGTAVQANLLKDGDFLVATYQGGLPGDGWDQSPIKSEKLAPEALKTLIAGYAKAERSSPTLGMRAPDGAVLVFPDDFSNIKDGLLMAGGKTLKDLSSFSMHLEFMQPLKPGKNPSSQDRGNSGIYIFNNYEIQVIDTFALDYENPDNNAIKTESLNKQWCGSLYKQKLPDVNMTYPPLRWQTYDIDFQAPEFEGGKKVKNARITLFHNGVKVHDDFELKTGTGNGAKKPQLAKGPVFFQNHGNPVVYRNVWATEL</sequence>
<evidence type="ECO:0000256" key="1">
    <source>
        <dbReference type="SAM" id="SignalP"/>
    </source>
</evidence>
<gene>
    <name evidence="3" type="ORF">SCARR_01353</name>
</gene>
<dbReference type="Proteomes" id="UP000346198">
    <property type="component" value="Unassembled WGS sequence"/>
</dbReference>
<protein>
    <recommendedName>
        <fullName evidence="2">3-keto-alpha-glucoside-1,2-lyase/3-keto-2-hydroxy-glucal hydratase domain-containing protein</fullName>
    </recommendedName>
</protein>
<dbReference type="AlphaFoldDB" id="A0A6C2UGJ2"/>
<dbReference type="InterPro" id="IPR010496">
    <property type="entry name" value="AL/BT2_dom"/>
</dbReference>
<dbReference type="PANTHER" id="PTHR33546:SF1">
    <property type="entry name" value="LARGE, MULTIFUNCTIONAL SECRETED PROTEIN"/>
    <property type="match status" value="1"/>
</dbReference>
<evidence type="ECO:0000259" key="2">
    <source>
        <dbReference type="Pfam" id="PF06439"/>
    </source>
</evidence>
<reference evidence="3 4" key="1">
    <citation type="submission" date="2019-04" db="EMBL/GenBank/DDBJ databases">
        <authorList>
            <person name="Van Vliet M D."/>
        </authorList>
    </citation>
    <scope>NUCLEOTIDE SEQUENCE [LARGE SCALE GENOMIC DNA]</scope>
    <source>
        <strain evidence="3 4">F21</strain>
    </source>
</reference>
<proteinExistence type="predicted"/>
<dbReference type="PANTHER" id="PTHR33546">
    <property type="entry name" value="LARGE, MULTIFUNCTIONAL SECRETED PROTEIN-RELATED"/>
    <property type="match status" value="1"/>
</dbReference>
<keyword evidence="1" id="KW-0732">Signal</keyword>
<dbReference type="EMBL" id="CAAHFH010000001">
    <property type="protein sequence ID" value="VGO19295.1"/>
    <property type="molecule type" value="Genomic_DNA"/>
</dbReference>
<evidence type="ECO:0000313" key="3">
    <source>
        <dbReference type="EMBL" id="VGO19295.1"/>
    </source>
</evidence>